<name>A0AAU9RT92_THLAR</name>
<dbReference type="PROSITE" id="PS51471">
    <property type="entry name" value="FE2OG_OXY"/>
    <property type="match status" value="1"/>
</dbReference>
<keyword evidence="3" id="KW-0560">Oxidoreductase</keyword>
<evidence type="ECO:0000313" key="6">
    <source>
        <dbReference type="Proteomes" id="UP000836841"/>
    </source>
</evidence>
<evidence type="ECO:0000256" key="2">
    <source>
        <dbReference type="ARBA" id="ARBA00023004"/>
    </source>
</evidence>
<keyword evidence="2 3" id="KW-0408">Iron</keyword>
<dbReference type="Pfam" id="PF03171">
    <property type="entry name" value="2OG-FeII_Oxy"/>
    <property type="match status" value="1"/>
</dbReference>
<evidence type="ECO:0000256" key="3">
    <source>
        <dbReference type="RuleBase" id="RU003682"/>
    </source>
</evidence>
<accession>A0AAU9RT92</accession>
<keyword evidence="1 3" id="KW-0479">Metal-binding</keyword>
<comment type="similarity">
    <text evidence="3">Belongs to the iron/ascorbate-dependent oxidoreductase family.</text>
</comment>
<dbReference type="Gene3D" id="2.60.120.330">
    <property type="entry name" value="B-lactam Antibiotic, Isopenicillin N Synthase, Chain"/>
    <property type="match status" value="1"/>
</dbReference>
<dbReference type="AlphaFoldDB" id="A0AAU9RT92"/>
<evidence type="ECO:0000259" key="4">
    <source>
        <dbReference type="PROSITE" id="PS51471"/>
    </source>
</evidence>
<dbReference type="InterPro" id="IPR005123">
    <property type="entry name" value="Oxoglu/Fe-dep_dioxygenase_dom"/>
</dbReference>
<dbReference type="InterPro" id="IPR026992">
    <property type="entry name" value="DIOX_N"/>
</dbReference>
<dbReference type="SUPFAM" id="SSF51197">
    <property type="entry name" value="Clavaminate synthase-like"/>
    <property type="match status" value="1"/>
</dbReference>
<gene>
    <name evidence="5" type="ORF">TAV2_LOCUS8748</name>
</gene>
<protein>
    <recommendedName>
        <fullName evidence="4">Fe2OG dioxygenase domain-containing protein</fullName>
    </recommendedName>
</protein>
<evidence type="ECO:0000313" key="5">
    <source>
        <dbReference type="EMBL" id="CAH2051101.1"/>
    </source>
</evidence>
<keyword evidence="6" id="KW-1185">Reference proteome</keyword>
<dbReference type="GO" id="GO:0016491">
    <property type="term" value="F:oxidoreductase activity"/>
    <property type="evidence" value="ECO:0007669"/>
    <property type="project" value="UniProtKB-KW"/>
</dbReference>
<dbReference type="InterPro" id="IPR027443">
    <property type="entry name" value="IPNS-like_sf"/>
</dbReference>
<dbReference type="Proteomes" id="UP000836841">
    <property type="component" value="Unassembled WGS sequence"/>
</dbReference>
<evidence type="ECO:0000256" key="1">
    <source>
        <dbReference type="ARBA" id="ARBA00022723"/>
    </source>
</evidence>
<reference evidence="5 6" key="1">
    <citation type="submission" date="2022-03" db="EMBL/GenBank/DDBJ databases">
        <authorList>
            <person name="Nunn A."/>
            <person name="Chopra R."/>
            <person name="Nunn A."/>
            <person name="Contreras Garrido A."/>
        </authorList>
    </citation>
    <scope>NUCLEOTIDE SEQUENCE [LARGE SCALE GENOMIC DNA]</scope>
</reference>
<sequence length="276" mass="30497">MEACSDWGCFRIINHGIPLELMMEMKKASRSLLDLPEEIKLRNYNPVEGKGYTSRHKASSVFEGIGCYDMAAPGALTTSLTSFNASPDQRDVVKKYAFAIHKLGMDMGRILLEGLGLAGDLFEGWPCQLRMNKYNYTPEFVGSTGAVLHTDPGFLTILQDDEAIVGLEAVHRETVNTPVDPMPGSLVVNLGDLATIWSNGRLLSVKHRVQCYEGNVRVSIALFVLGPKKGALGAPEELVDDEHPRLFNPVNFEDYRMLRITTKSPTGAIELLRIKS</sequence>
<dbReference type="InterPro" id="IPR044861">
    <property type="entry name" value="IPNS-like_FE2OG_OXY"/>
</dbReference>
<proteinExistence type="inferred from homology"/>
<feature type="domain" description="Fe2OG dioxygenase" evidence="4">
    <location>
        <begin position="125"/>
        <end position="226"/>
    </location>
</feature>
<comment type="caution">
    <text evidence="5">The sequence shown here is derived from an EMBL/GenBank/DDBJ whole genome shotgun (WGS) entry which is preliminary data.</text>
</comment>
<dbReference type="InterPro" id="IPR050231">
    <property type="entry name" value="Iron_ascorbate_oxido_reductase"/>
</dbReference>
<dbReference type="Pfam" id="PF14226">
    <property type="entry name" value="DIOX_N"/>
    <property type="match status" value="1"/>
</dbReference>
<dbReference type="PANTHER" id="PTHR47990">
    <property type="entry name" value="2-OXOGLUTARATE (2OG) AND FE(II)-DEPENDENT OXYGENASE SUPERFAMILY PROTEIN-RELATED"/>
    <property type="match status" value="1"/>
</dbReference>
<organism evidence="5 6">
    <name type="scientific">Thlaspi arvense</name>
    <name type="common">Field penny-cress</name>
    <dbReference type="NCBI Taxonomy" id="13288"/>
    <lineage>
        <taxon>Eukaryota</taxon>
        <taxon>Viridiplantae</taxon>
        <taxon>Streptophyta</taxon>
        <taxon>Embryophyta</taxon>
        <taxon>Tracheophyta</taxon>
        <taxon>Spermatophyta</taxon>
        <taxon>Magnoliopsida</taxon>
        <taxon>eudicotyledons</taxon>
        <taxon>Gunneridae</taxon>
        <taxon>Pentapetalae</taxon>
        <taxon>rosids</taxon>
        <taxon>malvids</taxon>
        <taxon>Brassicales</taxon>
        <taxon>Brassicaceae</taxon>
        <taxon>Thlaspideae</taxon>
        <taxon>Thlaspi</taxon>
    </lineage>
</organism>
<dbReference type="EMBL" id="CAJVSB020000488">
    <property type="protein sequence ID" value="CAH2051101.1"/>
    <property type="molecule type" value="Genomic_DNA"/>
</dbReference>
<dbReference type="GO" id="GO:0046872">
    <property type="term" value="F:metal ion binding"/>
    <property type="evidence" value="ECO:0007669"/>
    <property type="project" value="UniProtKB-KW"/>
</dbReference>